<dbReference type="GO" id="GO:0016787">
    <property type="term" value="F:hydrolase activity"/>
    <property type="evidence" value="ECO:0007669"/>
    <property type="project" value="UniProtKB-KW"/>
</dbReference>
<evidence type="ECO:0000256" key="2">
    <source>
        <dbReference type="ARBA" id="ARBA00022963"/>
    </source>
</evidence>
<keyword evidence="1 5" id="KW-0378">Hydrolase</keyword>
<keyword evidence="3" id="KW-0443">Lipid metabolism</keyword>
<name>A0ABQ1Z5H3_9BACL</name>
<dbReference type="Proteomes" id="UP000652153">
    <property type="component" value="Unassembled WGS sequence"/>
</dbReference>
<sequence>MRNLEGIVILWNIAVLGWILVGKEKKERGLIISLGISVIVILLQGILEGMRWQLIPAYALAVVPLYMLVLARLPWSTLPKSSKSSVMKRVIGMMAAVIYAFVAVALPILLPVFTFSEPTGVYKVGTTSYEWTDATREETFTPKDGDKRKLKIQIWYPAEKDSKGEISPYVQDGALLAEGYHRLLDMPKPLFNSIRYVKTHSLENVDISDQEAAYPVLIFSHGLNGHKNQNTFQIEEIASHGYIVVGIDHTYNSTVSQFSDGTVTYFTPGQDETVEMMDQTNKIWVEDTKFVLGQVEKLAAHDPDHRFTGRMDLQRIGMFGHSFGGATSTQMLMSDPRIKAALNMDGVLYGKLRVPEGGFNKPFLMMSADQSRYFEQYIQDPALTASLTDLFKRYDHITDGGNYWLTLRNMSHMGFSDLYLTSPLFEWMGGISLKESYSIINAYTLDFFNHFLKQEPLKLLDQNIGEHTLFKLEKGEK</sequence>
<feature type="transmembrane region" description="Helical" evidence="4">
    <location>
        <begin position="91"/>
        <end position="113"/>
    </location>
</feature>
<dbReference type="SUPFAM" id="SSF53474">
    <property type="entry name" value="alpha/beta-Hydrolases"/>
    <property type="match status" value="1"/>
</dbReference>
<keyword evidence="4" id="KW-0812">Transmembrane</keyword>
<evidence type="ECO:0000256" key="4">
    <source>
        <dbReference type="SAM" id="Phobius"/>
    </source>
</evidence>
<feature type="transmembrane region" description="Helical" evidence="4">
    <location>
        <begin position="29"/>
        <end position="47"/>
    </location>
</feature>
<organism evidence="5 6">
    <name type="scientific">Paenibacillus silvae</name>
    <dbReference type="NCBI Taxonomy" id="1325358"/>
    <lineage>
        <taxon>Bacteria</taxon>
        <taxon>Bacillati</taxon>
        <taxon>Bacillota</taxon>
        <taxon>Bacilli</taxon>
        <taxon>Bacillales</taxon>
        <taxon>Paenibacillaceae</taxon>
        <taxon>Paenibacillus</taxon>
    </lineage>
</organism>
<dbReference type="PANTHER" id="PTHR10272:SF0">
    <property type="entry name" value="PLATELET-ACTIVATING FACTOR ACETYLHYDROLASE"/>
    <property type="match status" value="1"/>
</dbReference>
<feature type="transmembrane region" description="Helical" evidence="4">
    <location>
        <begin position="6"/>
        <end position="22"/>
    </location>
</feature>
<feature type="transmembrane region" description="Helical" evidence="4">
    <location>
        <begin position="53"/>
        <end position="71"/>
    </location>
</feature>
<dbReference type="Gene3D" id="3.40.50.1820">
    <property type="entry name" value="alpha/beta hydrolase"/>
    <property type="match status" value="1"/>
</dbReference>
<evidence type="ECO:0000313" key="5">
    <source>
        <dbReference type="EMBL" id="GGH50930.1"/>
    </source>
</evidence>
<reference evidence="6" key="1">
    <citation type="journal article" date="2019" name="Int. J. Syst. Evol. Microbiol.">
        <title>The Global Catalogue of Microorganisms (GCM) 10K type strain sequencing project: providing services to taxonomists for standard genome sequencing and annotation.</title>
        <authorList>
            <consortium name="The Broad Institute Genomics Platform"/>
            <consortium name="The Broad Institute Genome Sequencing Center for Infectious Disease"/>
            <person name="Wu L."/>
            <person name="Ma J."/>
        </authorList>
    </citation>
    <scope>NUCLEOTIDE SEQUENCE [LARGE SCALE GENOMIC DNA]</scope>
    <source>
        <strain evidence="6">CGMCC 1.12770</strain>
    </source>
</reference>
<dbReference type="InterPro" id="IPR029058">
    <property type="entry name" value="AB_hydrolase_fold"/>
</dbReference>
<protein>
    <submittedName>
        <fullName evidence="5">Carboxylic ester hydrolase</fullName>
    </submittedName>
</protein>
<dbReference type="PANTHER" id="PTHR10272">
    <property type="entry name" value="PLATELET-ACTIVATING FACTOR ACETYLHYDROLASE"/>
    <property type="match status" value="1"/>
</dbReference>
<gene>
    <name evidence="5" type="ORF">GCM10008014_16380</name>
</gene>
<keyword evidence="6" id="KW-1185">Reference proteome</keyword>
<evidence type="ECO:0000313" key="6">
    <source>
        <dbReference type="Proteomes" id="UP000652153"/>
    </source>
</evidence>
<dbReference type="RefSeq" id="WP_188591994.1">
    <property type="nucleotide sequence ID" value="NZ_BMFU01000002.1"/>
</dbReference>
<dbReference type="Pfam" id="PF03403">
    <property type="entry name" value="PAF-AH_p_II"/>
    <property type="match status" value="2"/>
</dbReference>
<keyword evidence="4" id="KW-1133">Transmembrane helix</keyword>
<dbReference type="EMBL" id="BMFU01000002">
    <property type="protein sequence ID" value="GGH50930.1"/>
    <property type="molecule type" value="Genomic_DNA"/>
</dbReference>
<evidence type="ECO:0000256" key="3">
    <source>
        <dbReference type="ARBA" id="ARBA00023098"/>
    </source>
</evidence>
<keyword evidence="4" id="KW-0472">Membrane</keyword>
<keyword evidence="2" id="KW-0442">Lipid degradation</keyword>
<evidence type="ECO:0000256" key="1">
    <source>
        <dbReference type="ARBA" id="ARBA00022801"/>
    </source>
</evidence>
<comment type="caution">
    <text evidence="5">The sequence shown here is derived from an EMBL/GenBank/DDBJ whole genome shotgun (WGS) entry which is preliminary data.</text>
</comment>
<accession>A0ABQ1Z5H3</accession>
<proteinExistence type="predicted"/>